<dbReference type="InterPro" id="IPR011701">
    <property type="entry name" value="MFS"/>
</dbReference>
<name>A0A6U2E7D8_MICPS</name>
<comment type="subcellular location">
    <subcellularLocation>
        <location evidence="1">Membrane</location>
        <topology evidence="1">Multi-pass membrane protein</topology>
    </subcellularLocation>
</comment>
<organism evidence="9">
    <name type="scientific">Micromonas pusilla</name>
    <name type="common">Picoplanktonic green alga</name>
    <name type="synonym">Chromulina pusilla</name>
    <dbReference type="NCBI Taxonomy" id="38833"/>
    <lineage>
        <taxon>Eukaryota</taxon>
        <taxon>Viridiplantae</taxon>
        <taxon>Chlorophyta</taxon>
        <taxon>Mamiellophyceae</taxon>
        <taxon>Mamiellales</taxon>
        <taxon>Mamiellaceae</taxon>
        <taxon>Micromonas</taxon>
    </lineage>
</organism>
<evidence type="ECO:0000256" key="7">
    <source>
        <dbReference type="SAM" id="MobiDB-lite"/>
    </source>
</evidence>
<feature type="transmembrane region" description="Helical" evidence="8">
    <location>
        <begin position="115"/>
        <end position="136"/>
    </location>
</feature>
<feature type="transmembrane region" description="Helical" evidence="8">
    <location>
        <begin position="148"/>
        <end position="167"/>
    </location>
</feature>
<feature type="transmembrane region" description="Helical" evidence="8">
    <location>
        <begin position="307"/>
        <end position="336"/>
    </location>
</feature>
<dbReference type="Gene3D" id="1.20.1250.20">
    <property type="entry name" value="MFS general substrate transporter like domains"/>
    <property type="match status" value="1"/>
</dbReference>
<dbReference type="SUPFAM" id="SSF103473">
    <property type="entry name" value="MFS general substrate transporter"/>
    <property type="match status" value="1"/>
</dbReference>
<keyword evidence="3" id="KW-0813">Transport</keyword>
<dbReference type="GO" id="GO:0016020">
    <property type="term" value="C:membrane"/>
    <property type="evidence" value="ECO:0007669"/>
    <property type="project" value="UniProtKB-SubCell"/>
</dbReference>
<feature type="region of interest" description="Disordered" evidence="7">
    <location>
        <begin position="430"/>
        <end position="470"/>
    </location>
</feature>
<evidence type="ECO:0000256" key="5">
    <source>
        <dbReference type="ARBA" id="ARBA00022989"/>
    </source>
</evidence>
<feature type="transmembrane region" description="Helical" evidence="8">
    <location>
        <begin position="405"/>
        <end position="424"/>
    </location>
</feature>
<evidence type="ECO:0000256" key="8">
    <source>
        <dbReference type="SAM" id="Phobius"/>
    </source>
</evidence>
<feature type="transmembrane region" description="Helical" evidence="8">
    <location>
        <begin position="342"/>
        <end position="360"/>
    </location>
</feature>
<evidence type="ECO:0008006" key="11">
    <source>
        <dbReference type="Google" id="ProtNLM"/>
    </source>
</evidence>
<feature type="transmembrane region" description="Helical" evidence="8">
    <location>
        <begin position="276"/>
        <end position="300"/>
    </location>
</feature>
<evidence type="ECO:0000256" key="4">
    <source>
        <dbReference type="ARBA" id="ARBA00022692"/>
    </source>
</evidence>
<dbReference type="InterPro" id="IPR036259">
    <property type="entry name" value="MFS_trans_sf"/>
</dbReference>
<feature type="transmembrane region" description="Helical" evidence="8">
    <location>
        <begin position="234"/>
        <end position="256"/>
    </location>
</feature>
<dbReference type="AlphaFoldDB" id="A0A6U2E7D8"/>
<evidence type="ECO:0000313" key="9">
    <source>
        <dbReference type="EMBL" id="CAD8593948.1"/>
    </source>
</evidence>
<sequence>MAPTTNAQRAALFSLASLHVILCSGTAYGWTALRPVLLDAGLFAGATELGRARAMSWISTLGIAANALCKMPLGFVLDHAGPRFTAVLGGVMVLAGSALMALGDRESLPQMAAGYFLLGVAGPFVQMPTFQFTELYGAAGKGTAMSQLVTCFELSTGVFELMSVAYFSGSKEIFNLRAMFLAFSACGLFVAITAVLFWPDRPHRAPQVGGSGGAAPPAAPLAHLGIRAQLRSGAFWMAASFMCVHIFRQGFVLATLGPQMETFFPAKTAKTLSDAFSIVLPMGFIPMAILTAVGAAGAILKRPMFAFFFVTSLSMVYGGLLLVPNTYAFCALFVIFPLVRQLVFSTFFSYCASVFGYGAFGRISGVASTLAGTVQLSMSPFIGVVQEGGRWPFPETMDLASRWRAADVFLGCVPVFLLVAPAYYMSKSAPDGRDDDLDEAEKYSEAEEPLLSGDDRDPEAGVPNVPVPRSASHVSINRMHRIGSHVSSVGSARDKWEIYASVGSGAMGVSPASFAAVGSWMAGRGDRGPGVEVGSGSGTRAALAGRNSGFRSDSEEE</sequence>
<dbReference type="GO" id="GO:0022857">
    <property type="term" value="F:transmembrane transporter activity"/>
    <property type="evidence" value="ECO:0007669"/>
    <property type="project" value="InterPro"/>
</dbReference>
<dbReference type="EMBL" id="HBEV01014580">
    <property type="protein sequence ID" value="CAD8593949.1"/>
    <property type="molecule type" value="Transcribed_RNA"/>
</dbReference>
<feature type="region of interest" description="Disordered" evidence="7">
    <location>
        <begin position="523"/>
        <end position="557"/>
    </location>
</feature>
<evidence type="ECO:0000256" key="3">
    <source>
        <dbReference type="ARBA" id="ARBA00022448"/>
    </source>
</evidence>
<dbReference type="PANTHER" id="PTHR20772">
    <property type="entry name" value="PROTEIN FMP42"/>
    <property type="match status" value="1"/>
</dbReference>
<dbReference type="EMBL" id="HBEV01014579">
    <property type="protein sequence ID" value="CAD8593948.1"/>
    <property type="molecule type" value="Transcribed_RNA"/>
</dbReference>
<keyword evidence="5 8" id="KW-1133">Transmembrane helix</keyword>
<evidence type="ECO:0000256" key="1">
    <source>
        <dbReference type="ARBA" id="ARBA00004141"/>
    </source>
</evidence>
<gene>
    <name evidence="9" type="ORF">MSP1404_LOCUS11352</name>
    <name evidence="10" type="ORF">MSP1404_LOCUS11353</name>
</gene>
<feature type="transmembrane region" description="Helical" evidence="8">
    <location>
        <begin position="179"/>
        <end position="198"/>
    </location>
</feature>
<proteinExistence type="inferred from homology"/>
<evidence type="ECO:0000256" key="6">
    <source>
        <dbReference type="ARBA" id="ARBA00023136"/>
    </source>
</evidence>
<evidence type="ECO:0000256" key="2">
    <source>
        <dbReference type="ARBA" id="ARBA00006595"/>
    </source>
</evidence>
<dbReference type="CDD" id="cd06174">
    <property type="entry name" value="MFS"/>
    <property type="match status" value="1"/>
</dbReference>
<dbReference type="PANTHER" id="PTHR20772:SF2">
    <property type="entry name" value="PROTEIN FMP42"/>
    <property type="match status" value="1"/>
</dbReference>
<comment type="similarity">
    <text evidence="2">Belongs to the SLC43A transporter (TC 2.A.1.44) family.</text>
</comment>
<keyword evidence="4 8" id="KW-0812">Transmembrane</keyword>
<reference evidence="9" key="1">
    <citation type="submission" date="2021-01" db="EMBL/GenBank/DDBJ databases">
        <authorList>
            <person name="Corre E."/>
            <person name="Pelletier E."/>
            <person name="Niang G."/>
            <person name="Scheremetjew M."/>
            <person name="Finn R."/>
            <person name="Kale V."/>
            <person name="Holt S."/>
            <person name="Cochrane G."/>
            <person name="Meng A."/>
            <person name="Brown T."/>
            <person name="Cohen L."/>
        </authorList>
    </citation>
    <scope>NUCLEOTIDE SEQUENCE</scope>
    <source>
        <strain evidence="9">CCMP494</strain>
    </source>
</reference>
<protein>
    <recommendedName>
        <fullName evidence="11">Major facilitator superfamily</fullName>
    </recommendedName>
</protein>
<keyword evidence="6 8" id="KW-0472">Membrane</keyword>
<evidence type="ECO:0000313" key="10">
    <source>
        <dbReference type="EMBL" id="CAD8593949.1"/>
    </source>
</evidence>
<dbReference type="InterPro" id="IPR052599">
    <property type="entry name" value="SLC43A_AATransporter"/>
</dbReference>
<feature type="transmembrane region" description="Helical" evidence="8">
    <location>
        <begin position="84"/>
        <end position="103"/>
    </location>
</feature>
<accession>A0A6U2E7D8</accession>
<dbReference type="Pfam" id="PF07690">
    <property type="entry name" value="MFS_1"/>
    <property type="match status" value="1"/>
</dbReference>